<protein>
    <recommendedName>
        <fullName evidence="5">UPF0391 membrane protein Dd703_3464</fullName>
    </recommendedName>
</protein>
<reference evidence="6" key="1">
    <citation type="submission" date="2009-06" db="EMBL/GenBank/DDBJ databases">
        <title>Complete sequence of Dickeya dadantii Ech703.</title>
        <authorList>
            <consortium name="US DOE Joint Genome Institute"/>
            <person name="Lucas S."/>
            <person name="Copeland A."/>
            <person name="Lapidus A."/>
            <person name="Glavina del Rio T."/>
            <person name="Dalin E."/>
            <person name="Tice H."/>
            <person name="Bruce D."/>
            <person name="Goodwin L."/>
            <person name="Pitluck S."/>
            <person name="Chertkov O."/>
            <person name="Brettin T."/>
            <person name="Detter J.C."/>
            <person name="Han C."/>
            <person name="Larimer F."/>
            <person name="Land M."/>
            <person name="Hauser L."/>
            <person name="Kyrpides N."/>
            <person name="Mikhailova N."/>
            <person name="Balakrishnan V."/>
            <person name="Glasner J."/>
            <person name="Perna N.T."/>
        </authorList>
    </citation>
    <scope>NUCLEOTIDE SEQUENCE [LARGE SCALE GENOMIC DNA]</scope>
    <source>
        <strain evidence="6">Ech703</strain>
    </source>
</reference>
<proteinExistence type="inferred from homology"/>
<comment type="similarity">
    <text evidence="5">Belongs to the UPF0391 family.</text>
</comment>
<dbReference type="AlphaFoldDB" id="C6C3C6"/>
<evidence type="ECO:0000313" key="6">
    <source>
        <dbReference type="EMBL" id="ACS87224.1"/>
    </source>
</evidence>
<keyword evidence="7" id="KW-1185">Reference proteome</keyword>
<sequence>MFRGGVVCLLIAAIAAVLGFGWLAGTAATVAKILFAVGIFLFLISLFFSPRQR</sequence>
<keyword evidence="2 5" id="KW-0812">Transmembrane</keyword>
<organism evidence="6 7">
    <name type="scientific">Musicola paradisiaca (strain Ech703)</name>
    <name type="common">Dickeya paradisiaca</name>
    <name type="synonym">Dickeya dadantii</name>
    <dbReference type="NCBI Taxonomy" id="579405"/>
    <lineage>
        <taxon>Bacteria</taxon>
        <taxon>Pseudomonadati</taxon>
        <taxon>Pseudomonadota</taxon>
        <taxon>Gammaproteobacteria</taxon>
        <taxon>Enterobacterales</taxon>
        <taxon>Pectobacteriaceae</taxon>
        <taxon>Musicola</taxon>
    </lineage>
</organism>
<dbReference type="InterPro" id="IPR009760">
    <property type="entry name" value="DUF1328"/>
</dbReference>
<dbReference type="GO" id="GO:0005886">
    <property type="term" value="C:plasma membrane"/>
    <property type="evidence" value="ECO:0007669"/>
    <property type="project" value="UniProtKB-SubCell"/>
</dbReference>
<dbReference type="HOGENOM" id="CLU_187346_2_0_6"/>
<keyword evidence="3 5" id="KW-1133">Transmembrane helix</keyword>
<name>C6C3C6_MUSP7</name>
<evidence type="ECO:0000313" key="7">
    <source>
        <dbReference type="Proteomes" id="UP000002734"/>
    </source>
</evidence>
<dbReference type="Proteomes" id="UP000002734">
    <property type="component" value="Chromosome"/>
</dbReference>
<gene>
    <name evidence="6" type="ordered locus">Dd703_3464</name>
</gene>
<dbReference type="STRING" id="579405.Dd703_3464"/>
<keyword evidence="1 5" id="KW-1003">Cell membrane</keyword>
<evidence type="ECO:0000256" key="4">
    <source>
        <dbReference type="ARBA" id="ARBA00023136"/>
    </source>
</evidence>
<dbReference type="KEGG" id="dda:Dd703_3464"/>
<evidence type="ECO:0000256" key="3">
    <source>
        <dbReference type="ARBA" id="ARBA00022989"/>
    </source>
</evidence>
<evidence type="ECO:0000256" key="1">
    <source>
        <dbReference type="ARBA" id="ARBA00022475"/>
    </source>
</evidence>
<accession>C6C3C6</accession>
<keyword evidence="4 5" id="KW-0472">Membrane</keyword>
<evidence type="ECO:0000256" key="2">
    <source>
        <dbReference type="ARBA" id="ARBA00022692"/>
    </source>
</evidence>
<dbReference type="EMBL" id="CP001654">
    <property type="protein sequence ID" value="ACS87224.1"/>
    <property type="molecule type" value="Genomic_DNA"/>
</dbReference>
<dbReference type="Pfam" id="PF07043">
    <property type="entry name" value="DUF1328"/>
    <property type="match status" value="1"/>
</dbReference>
<feature type="transmembrane region" description="Helical" evidence="5">
    <location>
        <begin position="29"/>
        <end position="48"/>
    </location>
</feature>
<evidence type="ECO:0000256" key="5">
    <source>
        <dbReference type="HAMAP-Rule" id="MF_01361"/>
    </source>
</evidence>
<dbReference type="eggNOG" id="COG5487">
    <property type="taxonomic scope" value="Bacteria"/>
</dbReference>
<comment type="subcellular location">
    <subcellularLocation>
        <location evidence="5">Cell membrane</location>
        <topology evidence="5">Single-pass membrane protein</topology>
    </subcellularLocation>
</comment>
<dbReference type="RefSeq" id="WP_015855122.1">
    <property type="nucleotide sequence ID" value="NC_012880.1"/>
</dbReference>
<dbReference type="PIRSF" id="PIRSF036466">
    <property type="entry name" value="UCP036466"/>
    <property type="match status" value="1"/>
</dbReference>
<dbReference type="HAMAP" id="MF_01361">
    <property type="entry name" value="UPF0391"/>
    <property type="match status" value="1"/>
</dbReference>